<evidence type="ECO:0000313" key="2">
    <source>
        <dbReference type="EMBL" id="UOE32858.1"/>
    </source>
</evidence>
<sequence>MENFLLQGEEVVMHSPNNVVVLTTHRIRYHAASTSQAHLVSVMLEKVSSCEVRYDSQPMLLVIGTLIALAGGLGLTQGGQASLIGFAGALVGAFLILAYFMTRKHMVSIASDGGARIGFATTGMKREYVVGLINSLEMAKHQRIVNLAQVGRPAYM</sequence>
<keyword evidence="1" id="KW-1133">Transmembrane helix</keyword>
<evidence type="ECO:0000313" key="3">
    <source>
        <dbReference type="Proteomes" id="UP000831390"/>
    </source>
</evidence>
<dbReference type="EMBL" id="CP094534">
    <property type="protein sequence ID" value="UOE32858.1"/>
    <property type="molecule type" value="Genomic_DNA"/>
</dbReference>
<evidence type="ECO:0000256" key="1">
    <source>
        <dbReference type="SAM" id="Phobius"/>
    </source>
</evidence>
<keyword evidence="1" id="KW-0812">Transmembrane</keyword>
<organism evidence="2 3">
    <name type="scientific">Hymenobacter monticola</name>
    <dbReference type="NCBI Taxonomy" id="1705399"/>
    <lineage>
        <taxon>Bacteria</taxon>
        <taxon>Pseudomonadati</taxon>
        <taxon>Bacteroidota</taxon>
        <taxon>Cytophagia</taxon>
        <taxon>Cytophagales</taxon>
        <taxon>Hymenobacteraceae</taxon>
        <taxon>Hymenobacter</taxon>
    </lineage>
</organism>
<gene>
    <name evidence="2" type="ORF">MTP16_17190</name>
</gene>
<feature type="transmembrane region" description="Helical" evidence="1">
    <location>
        <begin position="58"/>
        <end position="75"/>
    </location>
</feature>
<protein>
    <submittedName>
        <fullName evidence="2">Uncharacterized protein</fullName>
    </submittedName>
</protein>
<accession>A0ABY4B115</accession>
<feature type="transmembrane region" description="Helical" evidence="1">
    <location>
        <begin position="81"/>
        <end position="101"/>
    </location>
</feature>
<proteinExistence type="predicted"/>
<dbReference type="Proteomes" id="UP000831390">
    <property type="component" value="Chromosome"/>
</dbReference>
<name>A0ABY4B115_9BACT</name>
<keyword evidence="1" id="KW-0472">Membrane</keyword>
<reference evidence="2 3" key="1">
    <citation type="submission" date="2022-03" db="EMBL/GenBank/DDBJ databases">
        <title>Hymenobactersp. isolated from the air.</title>
        <authorList>
            <person name="Won M."/>
            <person name="Kwon S.-W."/>
        </authorList>
    </citation>
    <scope>NUCLEOTIDE SEQUENCE [LARGE SCALE GENOMIC DNA]</scope>
    <source>
        <strain evidence="2 3">KACC 22596</strain>
    </source>
</reference>
<dbReference type="RefSeq" id="WP_243512151.1">
    <property type="nucleotide sequence ID" value="NZ_CP094534.1"/>
</dbReference>
<keyword evidence="3" id="KW-1185">Reference proteome</keyword>